<comment type="similarity">
    <text evidence="1 8">Belongs to the NDC80/HEC1 family.</text>
</comment>
<name>A0AAV2EIK7_9ROSI</name>
<dbReference type="GO" id="GO:0031262">
    <property type="term" value="C:Ndc80 complex"/>
    <property type="evidence" value="ECO:0007669"/>
    <property type="project" value="UniProtKB-UniRule"/>
</dbReference>
<evidence type="ECO:0000256" key="6">
    <source>
        <dbReference type="ARBA" id="ARBA00023306"/>
    </source>
</evidence>
<dbReference type="InterPro" id="IPR055260">
    <property type="entry name" value="Ndc80_CH"/>
</dbReference>
<evidence type="ECO:0000256" key="8">
    <source>
        <dbReference type="RuleBase" id="RU368072"/>
    </source>
</evidence>
<dbReference type="Pfam" id="PF03801">
    <property type="entry name" value="Ndc80_HEC"/>
    <property type="match status" value="1"/>
</dbReference>
<comment type="subcellular location">
    <subcellularLocation>
        <location evidence="8">Chromosome</location>
        <location evidence="8">Centromere</location>
        <location evidence="8">Kinetochore</location>
    </subcellularLocation>
    <subcellularLocation>
        <location evidence="8">Nucleus</location>
    </subcellularLocation>
</comment>
<dbReference type="Proteomes" id="UP001497516">
    <property type="component" value="Chromosome 4"/>
</dbReference>
<evidence type="ECO:0000259" key="11">
    <source>
        <dbReference type="Pfam" id="PF03801"/>
    </source>
</evidence>
<evidence type="ECO:0000256" key="9">
    <source>
        <dbReference type="SAM" id="Coils"/>
    </source>
</evidence>
<dbReference type="InterPro" id="IPR038273">
    <property type="entry name" value="Ndc80_sf"/>
</dbReference>
<dbReference type="PANTHER" id="PTHR46681">
    <property type="entry name" value="KINETOCHORE PROTEIN NDC80 HOMOLOG"/>
    <property type="match status" value="1"/>
</dbReference>
<feature type="coiled-coil region" evidence="9">
    <location>
        <begin position="211"/>
        <end position="238"/>
    </location>
</feature>
<dbReference type="PANTHER" id="PTHR46681:SF1">
    <property type="entry name" value="KINETOCHORE PROTEIN NDC80 HOMOLOG"/>
    <property type="match status" value="1"/>
</dbReference>
<dbReference type="EMBL" id="OZ034817">
    <property type="protein sequence ID" value="CAL1385498.1"/>
    <property type="molecule type" value="Genomic_DNA"/>
</dbReference>
<accession>A0AAV2EIK7</accession>
<evidence type="ECO:0000256" key="7">
    <source>
        <dbReference type="ARBA" id="ARBA00023328"/>
    </source>
</evidence>
<comment type="subunit">
    <text evidence="8">Component of the NDC80 complex.</text>
</comment>
<sequence length="575" mass="64923">MRGYHRGQKDSFIPPPGQDHHRRQFKASRDSDASFASSRPSSVGVGRPSAALVDAYKDRSHQAETLRAINSYLSSQSSSIVLPTGQAPSSKQIKETLAFLLLQLDYPVELKTVEDDLLTVLKFFKCPIKINGSTLRAPNTPHNFPSFLALMHWLVHIANCSEHLRKKSGSSLKNDEILAHAFDTYLKYIADDQDSEEALDAEFTAKLDKDKDEVKEGIAWLENECSELAAEVERLKAAPSERVRLETEKGCLEQDVSKFHVMLGEFKQRIESTEKVLQDKRAAILAKVEETNRCNAENEELRKQVESQSFNIRDAERMRRELQAVEREFEEAEASRNELEEKIWDLEATIGKKFKELEAVAMDCNQEARRLKLENIFQHGLNANGSTPTEVLGIDYKSMLKPRLNSLADDLKKSCVLKLEEVMSLQQQSSELETKIGIKRQDLSQLQSQIDEMEAQLNHIKTEIEDYQSRCALEAKSMVESIGNEAHTLMLLEKEAAAILQDKKVKLGEAIKQSEEQVQVKARQLFTLVDSVSKYKEHTDSCISRMNNKLTKTEAAISDANNTVLPLQLGTNSTA</sequence>
<evidence type="ECO:0000256" key="4">
    <source>
        <dbReference type="ARBA" id="ARBA00022776"/>
    </source>
</evidence>
<evidence type="ECO:0000256" key="10">
    <source>
        <dbReference type="SAM" id="MobiDB-lite"/>
    </source>
</evidence>
<evidence type="ECO:0000256" key="5">
    <source>
        <dbReference type="ARBA" id="ARBA00023054"/>
    </source>
</evidence>
<evidence type="ECO:0000256" key="2">
    <source>
        <dbReference type="ARBA" id="ARBA00022454"/>
    </source>
</evidence>
<dbReference type="GO" id="GO:0051301">
    <property type="term" value="P:cell division"/>
    <property type="evidence" value="ECO:0007669"/>
    <property type="project" value="UniProtKB-UniRule"/>
</dbReference>
<feature type="domain" description="Kinetochore protein Ndc80 CH" evidence="11">
    <location>
        <begin position="29"/>
        <end position="163"/>
    </location>
</feature>
<gene>
    <name evidence="12" type="ORF">LTRI10_LOCUS26629</name>
</gene>
<dbReference type="GO" id="GO:0051315">
    <property type="term" value="P:attachment of mitotic spindle microtubules to kinetochore"/>
    <property type="evidence" value="ECO:0007669"/>
    <property type="project" value="UniProtKB-UniRule"/>
</dbReference>
<feature type="region of interest" description="Disordered" evidence="10">
    <location>
        <begin position="1"/>
        <end position="46"/>
    </location>
</feature>
<keyword evidence="2 8" id="KW-0158">Chromosome</keyword>
<proteinExistence type="inferred from homology"/>
<dbReference type="Gene3D" id="1.10.418.30">
    <property type="entry name" value="Ncd80 complex, Ncd80 subunit"/>
    <property type="match status" value="1"/>
</dbReference>
<evidence type="ECO:0000256" key="3">
    <source>
        <dbReference type="ARBA" id="ARBA00022618"/>
    </source>
</evidence>
<keyword evidence="4 8" id="KW-0498">Mitosis</keyword>
<keyword evidence="3 8" id="KW-0132">Cell division</keyword>
<keyword evidence="13" id="KW-1185">Reference proteome</keyword>
<comment type="function">
    <text evidence="8">Acts as a component of the essential kinetochore-associated NDC80 complex, which is required for chromosome segregation and spindle checkpoint activity.</text>
</comment>
<keyword evidence="8" id="KW-0995">Kinetochore</keyword>
<keyword evidence="5 9" id="KW-0175">Coiled coil</keyword>
<keyword evidence="8" id="KW-0539">Nucleus</keyword>
<protein>
    <recommendedName>
        <fullName evidence="8">Kinetochore protein NDC80</fullName>
    </recommendedName>
</protein>
<organism evidence="12 13">
    <name type="scientific">Linum trigynum</name>
    <dbReference type="NCBI Taxonomy" id="586398"/>
    <lineage>
        <taxon>Eukaryota</taxon>
        <taxon>Viridiplantae</taxon>
        <taxon>Streptophyta</taxon>
        <taxon>Embryophyta</taxon>
        <taxon>Tracheophyta</taxon>
        <taxon>Spermatophyta</taxon>
        <taxon>Magnoliopsida</taxon>
        <taxon>eudicotyledons</taxon>
        <taxon>Gunneridae</taxon>
        <taxon>Pentapetalae</taxon>
        <taxon>rosids</taxon>
        <taxon>fabids</taxon>
        <taxon>Malpighiales</taxon>
        <taxon>Linaceae</taxon>
        <taxon>Linum</taxon>
    </lineage>
</organism>
<feature type="coiled-coil region" evidence="9">
    <location>
        <begin position="298"/>
        <end position="374"/>
    </location>
</feature>
<keyword evidence="7 8" id="KW-0137">Centromere</keyword>
<evidence type="ECO:0000313" key="13">
    <source>
        <dbReference type="Proteomes" id="UP001497516"/>
    </source>
</evidence>
<feature type="coiled-coil region" evidence="9">
    <location>
        <begin position="436"/>
        <end position="470"/>
    </location>
</feature>
<keyword evidence="6 8" id="KW-0131">Cell cycle</keyword>
<evidence type="ECO:0000313" key="12">
    <source>
        <dbReference type="EMBL" id="CAL1385498.1"/>
    </source>
</evidence>
<dbReference type="InterPro" id="IPR055307">
    <property type="entry name" value="NDC80_plants"/>
</dbReference>
<feature type="compositionally biased region" description="Low complexity" evidence="10">
    <location>
        <begin position="33"/>
        <end position="42"/>
    </location>
</feature>
<dbReference type="AlphaFoldDB" id="A0AAV2EIK7"/>
<evidence type="ECO:0000256" key="1">
    <source>
        <dbReference type="ARBA" id="ARBA00007050"/>
    </source>
</evidence>
<dbReference type="GO" id="GO:0005634">
    <property type="term" value="C:nucleus"/>
    <property type="evidence" value="ECO:0007669"/>
    <property type="project" value="UniProtKB-SubCell"/>
</dbReference>
<reference evidence="12 13" key="1">
    <citation type="submission" date="2024-04" db="EMBL/GenBank/DDBJ databases">
        <authorList>
            <person name="Fracassetti M."/>
        </authorList>
    </citation>
    <scope>NUCLEOTIDE SEQUENCE [LARGE SCALE GENOMIC DNA]</scope>
</reference>